<evidence type="ECO:0000256" key="3">
    <source>
        <dbReference type="ARBA" id="ARBA00023163"/>
    </source>
</evidence>
<keyword evidence="2" id="KW-0238">DNA-binding</keyword>
<keyword evidence="3" id="KW-0804">Transcription</keyword>
<dbReference type="InterPro" id="IPR036388">
    <property type="entry name" value="WH-like_DNA-bd_sf"/>
</dbReference>
<evidence type="ECO:0000256" key="2">
    <source>
        <dbReference type="ARBA" id="ARBA00023125"/>
    </source>
</evidence>
<dbReference type="Proteomes" id="UP001342826">
    <property type="component" value="Unassembled WGS sequence"/>
</dbReference>
<evidence type="ECO:0000259" key="4">
    <source>
        <dbReference type="PROSITE" id="PS50995"/>
    </source>
</evidence>
<dbReference type="InterPro" id="IPR036390">
    <property type="entry name" value="WH_DNA-bd_sf"/>
</dbReference>
<dbReference type="PRINTS" id="PR00598">
    <property type="entry name" value="HTHMARR"/>
</dbReference>
<evidence type="ECO:0000313" key="5">
    <source>
        <dbReference type="EMBL" id="MED4399876.1"/>
    </source>
</evidence>
<dbReference type="InterPro" id="IPR000835">
    <property type="entry name" value="HTH_MarR-typ"/>
</dbReference>
<dbReference type="RefSeq" id="WP_328014592.1">
    <property type="nucleotide sequence ID" value="NZ_JARTFS010000001.1"/>
</dbReference>
<dbReference type="Gene3D" id="1.10.10.10">
    <property type="entry name" value="Winged helix-like DNA-binding domain superfamily/Winged helix DNA-binding domain"/>
    <property type="match status" value="1"/>
</dbReference>
<gene>
    <name evidence="5" type="ORF">P9271_00685</name>
</gene>
<dbReference type="InterPro" id="IPR039422">
    <property type="entry name" value="MarR/SlyA-like"/>
</dbReference>
<proteinExistence type="predicted"/>
<evidence type="ECO:0000313" key="6">
    <source>
        <dbReference type="Proteomes" id="UP001342826"/>
    </source>
</evidence>
<name>A0ABU6NRU9_9BACI</name>
<dbReference type="PANTHER" id="PTHR33164:SF89">
    <property type="entry name" value="MARR FAMILY REGULATORY PROTEIN"/>
    <property type="match status" value="1"/>
</dbReference>
<organism evidence="5 6">
    <name type="scientific">Metabacillus fastidiosus</name>
    <dbReference type="NCBI Taxonomy" id="1458"/>
    <lineage>
        <taxon>Bacteria</taxon>
        <taxon>Bacillati</taxon>
        <taxon>Bacillota</taxon>
        <taxon>Bacilli</taxon>
        <taxon>Bacillales</taxon>
        <taxon>Bacillaceae</taxon>
        <taxon>Metabacillus</taxon>
    </lineage>
</organism>
<dbReference type="SMART" id="SM00347">
    <property type="entry name" value="HTH_MARR"/>
    <property type="match status" value="1"/>
</dbReference>
<feature type="domain" description="HTH marR-type" evidence="4">
    <location>
        <begin position="33"/>
        <end position="166"/>
    </location>
</feature>
<dbReference type="Pfam" id="PF01047">
    <property type="entry name" value="MarR"/>
    <property type="match status" value="1"/>
</dbReference>
<sequence length="170" mass="20041">MSHYNEKRKLLPEEIDTINRLSHIRADSLNLNAIAVVTNLYRTSQGLRVKMEREVLSEQGLSWTAFSMLYDLWIWNAMETKKLAESAGVTKATVSNITNTLERKELCFRRTDEQDRRNVFVEITEKGREVMSELYPLFHEKEKEIVSGLNEEEQKYIAELLRRVIRENDF</sequence>
<keyword evidence="1" id="KW-0805">Transcription regulation</keyword>
<dbReference type="PROSITE" id="PS01117">
    <property type="entry name" value="HTH_MARR_1"/>
    <property type="match status" value="1"/>
</dbReference>
<protein>
    <submittedName>
        <fullName evidence="5">MarR family transcriptional regulator</fullName>
    </submittedName>
</protein>
<dbReference type="PANTHER" id="PTHR33164">
    <property type="entry name" value="TRANSCRIPTIONAL REGULATOR, MARR FAMILY"/>
    <property type="match status" value="1"/>
</dbReference>
<dbReference type="InterPro" id="IPR023187">
    <property type="entry name" value="Tscrpt_reg_MarR-type_CS"/>
</dbReference>
<dbReference type="EMBL" id="JARTFS010000001">
    <property type="protein sequence ID" value="MED4399876.1"/>
    <property type="molecule type" value="Genomic_DNA"/>
</dbReference>
<accession>A0ABU6NRU9</accession>
<dbReference type="SUPFAM" id="SSF46785">
    <property type="entry name" value="Winged helix' DNA-binding domain"/>
    <property type="match status" value="1"/>
</dbReference>
<comment type="caution">
    <text evidence="5">The sequence shown here is derived from an EMBL/GenBank/DDBJ whole genome shotgun (WGS) entry which is preliminary data.</text>
</comment>
<keyword evidence="6" id="KW-1185">Reference proteome</keyword>
<reference evidence="5 6" key="1">
    <citation type="submission" date="2023-03" db="EMBL/GenBank/DDBJ databases">
        <title>Bacillus Genome Sequencing.</title>
        <authorList>
            <person name="Dunlap C."/>
        </authorList>
    </citation>
    <scope>NUCLEOTIDE SEQUENCE [LARGE SCALE GENOMIC DNA]</scope>
    <source>
        <strain evidence="5 6">NRS-1717</strain>
    </source>
</reference>
<evidence type="ECO:0000256" key="1">
    <source>
        <dbReference type="ARBA" id="ARBA00023015"/>
    </source>
</evidence>
<dbReference type="PROSITE" id="PS50995">
    <property type="entry name" value="HTH_MARR_2"/>
    <property type="match status" value="1"/>
</dbReference>